<feature type="compositionally biased region" description="Basic residues" evidence="1">
    <location>
        <begin position="438"/>
        <end position="451"/>
    </location>
</feature>
<accession>A0ABR1JX41</accession>
<name>A0ABR1JX41_9AGAR</name>
<dbReference type="EMBL" id="JBANRG010000003">
    <property type="protein sequence ID" value="KAK7468730.1"/>
    <property type="molecule type" value="Genomic_DNA"/>
</dbReference>
<organism evidence="2 3">
    <name type="scientific">Marasmiellus scandens</name>
    <dbReference type="NCBI Taxonomy" id="2682957"/>
    <lineage>
        <taxon>Eukaryota</taxon>
        <taxon>Fungi</taxon>
        <taxon>Dikarya</taxon>
        <taxon>Basidiomycota</taxon>
        <taxon>Agaricomycotina</taxon>
        <taxon>Agaricomycetes</taxon>
        <taxon>Agaricomycetidae</taxon>
        <taxon>Agaricales</taxon>
        <taxon>Marasmiineae</taxon>
        <taxon>Omphalotaceae</taxon>
        <taxon>Marasmiellus</taxon>
    </lineage>
</organism>
<dbReference type="Proteomes" id="UP001498398">
    <property type="component" value="Unassembled WGS sequence"/>
</dbReference>
<gene>
    <name evidence="2" type="ORF">VKT23_003233</name>
</gene>
<reference evidence="2 3" key="1">
    <citation type="submission" date="2024-01" db="EMBL/GenBank/DDBJ databases">
        <title>A draft genome for the cacao thread blight pathogen Marasmiellus scandens.</title>
        <authorList>
            <person name="Baruah I.K."/>
            <person name="Leung J."/>
            <person name="Bukari Y."/>
            <person name="Amoako-Attah I."/>
            <person name="Meinhardt L.W."/>
            <person name="Bailey B.A."/>
            <person name="Cohen S.P."/>
        </authorList>
    </citation>
    <scope>NUCLEOTIDE SEQUENCE [LARGE SCALE GENOMIC DNA]</scope>
    <source>
        <strain evidence="2 3">GH-19</strain>
    </source>
</reference>
<feature type="compositionally biased region" description="Low complexity" evidence="1">
    <location>
        <begin position="423"/>
        <end position="437"/>
    </location>
</feature>
<feature type="region of interest" description="Disordered" evidence="1">
    <location>
        <begin position="404"/>
        <end position="451"/>
    </location>
</feature>
<proteinExistence type="predicted"/>
<sequence length="451" mass="51023">MSYATTSSGTCSGIRPQVQTKTTKKPSKRSPSASEIAKNKAYFETWSHHQSLEQVSYKDIPKDLKDAVVKVFDVSKRIPLGWVDENSPQYQLLKKLATPGFLSFMRQAYEQNKKLFYDEKNDELAFGQLFMDISTVYSSWESLVQMMDSKESWSEADYSANVYVPVRRAGLKQSTRRNQCRISLPQPLVLEKMGSESRRILGARMVIPDCAIFIPESLVKNLSDSKDSAFKVLKRHKKVAKVGAPGKQTSFAYQSTPSMSLANAPCFEFASSFSEDKKPSHQILEDAYRQNRMSTAAAVRHLHSLHVNAPVFGLVWASNNVRAHVDWWKVSDDGQLVVYSAPYSRGKAGKEKEWKLERPAHLIELFLLLRNIDHYTTDCFVKRVNLGIQGLLTTVVEEGKVFEPWRKTTDGPPRSSTQHKENISSSSDSSAAPSPKQSSKRKSRQRKRISQ</sequence>
<feature type="compositionally biased region" description="Polar residues" evidence="1">
    <location>
        <begin position="1"/>
        <end position="11"/>
    </location>
</feature>
<evidence type="ECO:0000256" key="1">
    <source>
        <dbReference type="SAM" id="MobiDB-lite"/>
    </source>
</evidence>
<evidence type="ECO:0000313" key="2">
    <source>
        <dbReference type="EMBL" id="KAK7468730.1"/>
    </source>
</evidence>
<feature type="region of interest" description="Disordered" evidence="1">
    <location>
        <begin position="1"/>
        <end position="35"/>
    </location>
</feature>
<protein>
    <submittedName>
        <fullName evidence="2">Uncharacterized protein</fullName>
    </submittedName>
</protein>
<comment type="caution">
    <text evidence="2">The sequence shown here is derived from an EMBL/GenBank/DDBJ whole genome shotgun (WGS) entry which is preliminary data.</text>
</comment>
<evidence type="ECO:0000313" key="3">
    <source>
        <dbReference type="Proteomes" id="UP001498398"/>
    </source>
</evidence>
<keyword evidence="3" id="KW-1185">Reference proteome</keyword>